<organism evidence="3">
    <name type="scientific">Phlebotomus duboscqi</name>
    <name type="common">Sandfly</name>
    <dbReference type="NCBI Taxonomy" id="37738"/>
    <lineage>
        <taxon>Eukaryota</taxon>
        <taxon>Metazoa</taxon>
        <taxon>Ecdysozoa</taxon>
        <taxon>Arthropoda</taxon>
        <taxon>Hexapoda</taxon>
        <taxon>Insecta</taxon>
        <taxon>Pterygota</taxon>
        <taxon>Neoptera</taxon>
        <taxon>Endopterygota</taxon>
        <taxon>Diptera</taxon>
        <taxon>Nematocera</taxon>
        <taxon>Psychodoidea</taxon>
        <taxon>Psychodidae</taxon>
        <taxon>Phlebotomus</taxon>
        <taxon>Phlebotomus</taxon>
    </lineage>
</organism>
<evidence type="ECO:0000313" key="3">
    <source>
        <dbReference type="EMBL" id="ABI20146.1"/>
    </source>
</evidence>
<gene>
    <name evidence="3" type="primary">M33</name>
</gene>
<feature type="compositionally biased region" description="Polar residues" evidence="1">
    <location>
        <begin position="133"/>
        <end position="160"/>
    </location>
</feature>
<dbReference type="AlphaFoldDB" id="Q06K78"/>
<evidence type="ECO:0000256" key="1">
    <source>
        <dbReference type="SAM" id="MobiDB-lite"/>
    </source>
</evidence>
<feature type="compositionally biased region" description="Low complexity" evidence="1">
    <location>
        <begin position="190"/>
        <end position="208"/>
    </location>
</feature>
<evidence type="ECO:0000256" key="2">
    <source>
        <dbReference type="SAM" id="SignalP"/>
    </source>
</evidence>
<feature type="signal peptide" evidence="2">
    <location>
        <begin position="1"/>
        <end position="24"/>
    </location>
</feature>
<feature type="region of interest" description="Disordered" evidence="1">
    <location>
        <begin position="57"/>
        <end position="216"/>
    </location>
</feature>
<feature type="chain" id="PRO_5004165360" evidence="2">
    <location>
        <begin position="25"/>
        <end position="307"/>
    </location>
</feature>
<dbReference type="EMBL" id="DQ834330">
    <property type="protein sequence ID" value="ABI20146.1"/>
    <property type="molecule type" value="mRNA"/>
</dbReference>
<sequence>MLRHILSVGLFVVVAHCVALPSSGKPIPINNQGKHFPVPFVSQQNDGDFYDDNYYPDINDESINTAVRDNGGKGDSRGSQSKPSGKETRPSATQTGGRRQSNPSKGESRPSATPTGGRRPSKSPGGELPPRTTFPSSGWGSSQVPLEESQPSATFPTKSWDSLPLPGRGSRPSDTLPSSARRPCDGFDTSSRQNSRQPGRQQNRNQPSLSNYRNSPAKYIFTSGYVDSSKKPDEERLFRTNKKEYTIATGDPYTNYLVEIIQGPDPNDIGLKQLTTMDGDSRLILENPTGETVVGRVKLTGRERKGN</sequence>
<name>Q06K78_PHLDU</name>
<feature type="compositionally biased region" description="Polar residues" evidence="1">
    <location>
        <begin position="90"/>
        <end position="114"/>
    </location>
</feature>
<reference evidence="3" key="1">
    <citation type="journal article" date="2006" name="BMC Genomics">
        <title>High degree of conservancy among secreted salivary gland proteins from two geographically distant Phlebotomus duboscqi sandflies populations (Mali and Kenya).</title>
        <authorList>
            <person name="Kato H."/>
            <person name="Anderson J.M."/>
            <person name="Kamhawi S."/>
            <person name="Oliveira F."/>
            <person name="Lawyer P.G."/>
            <person name="Pham V.M."/>
            <person name="Sangare C.S."/>
            <person name="Samake S."/>
            <person name="Sissoko I."/>
            <person name="Garfield M."/>
            <person name="Sigutova L."/>
            <person name="Volf P."/>
            <person name="Doumbia S."/>
            <person name="Valenzuela J.G."/>
        </authorList>
    </citation>
    <scope>NUCLEOTIDE SEQUENCE</scope>
</reference>
<accession>Q06K78</accession>
<proteinExistence type="evidence at transcript level"/>
<keyword evidence="2" id="KW-0732">Signal</keyword>
<protein>
    <submittedName>
        <fullName evidence="3">31.4 kDa salivary protein</fullName>
    </submittedName>
</protein>